<dbReference type="PROSITE" id="PS00079">
    <property type="entry name" value="MULTICOPPER_OXIDASE1"/>
    <property type="match status" value="1"/>
</dbReference>
<comment type="caution">
    <text evidence="10">The sequence shown here is derived from an EMBL/GenBank/DDBJ whole genome shotgun (WGS) entry which is preliminary data.</text>
</comment>
<dbReference type="CDD" id="cd13886">
    <property type="entry name" value="CuRO_2_MCO_like_1"/>
    <property type="match status" value="1"/>
</dbReference>
<evidence type="ECO:0000256" key="3">
    <source>
        <dbReference type="ARBA" id="ARBA00023002"/>
    </source>
</evidence>
<evidence type="ECO:0000259" key="7">
    <source>
        <dbReference type="Pfam" id="PF00394"/>
    </source>
</evidence>
<feature type="transmembrane region" description="Helical" evidence="6">
    <location>
        <begin position="42"/>
        <end position="64"/>
    </location>
</feature>
<accession>A0AAV9QCA5</accession>
<dbReference type="InterPro" id="IPR002355">
    <property type="entry name" value="Cu_oxidase_Cu_BS"/>
</dbReference>
<reference evidence="10 11" key="1">
    <citation type="submission" date="2023-06" db="EMBL/GenBank/DDBJ databases">
        <title>Black Yeasts Isolated from many extreme environments.</title>
        <authorList>
            <person name="Coleine C."/>
            <person name="Stajich J.E."/>
            <person name="Selbmann L."/>
        </authorList>
    </citation>
    <scope>NUCLEOTIDE SEQUENCE [LARGE SCALE GENOMIC DNA]</scope>
    <source>
        <strain evidence="10 11">CCFEE 5887</strain>
    </source>
</reference>
<evidence type="ECO:0008006" key="12">
    <source>
        <dbReference type="Google" id="ProtNLM"/>
    </source>
</evidence>
<dbReference type="InterPro" id="IPR045087">
    <property type="entry name" value="Cu-oxidase_fam"/>
</dbReference>
<evidence type="ECO:0000256" key="1">
    <source>
        <dbReference type="ARBA" id="ARBA00010609"/>
    </source>
</evidence>
<dbReference type="Gene3D" id="2.60.40.420">
    <property type="entry name" value="Cupredoxins - blue copper proteins"/>
    <property type="match status" value="3"/>
</dbReference>
<dbReference type="GO" id="GO:0016491">
    <property type="term" value="F:oxidoreductase activity"/>
    <property type="evidence" value="ECO:0007669"/>
    <property type="project" value="UniProtKB-KW"/>
</dbReference>
<protein>
    <recommendedName>
        <fullName evidence="12">Multicopper oxidase</fullName>
    </recommendedName>
</protein>
<name>A0AAV9QCA5_9PEZI</name>
<evidence type="ECO:0000256" key="4">
    <source>
        <dbReference type="ARBA" id="ARBA00023008"/>
    </source>
</evidence>
<dbReference type="Proteomes" id="UP001345827">
    <property type="component" value="Unassembled WGS sequence"/>
</dbReference>
<comment type="similarity">
    <text evidence="1">Belongs to the multicopper oxidase family.</text>
</comment>
<dbReference type="InterPro" id="IPR001117">
    <property type="entry name" value="Cu-oxidase_2nd"/>
</dbReference>
<dbReference type="GO" id="GO:0005507">
    <property type="term" value="F:copper ion binding"/>
    <property type="evidence" value="ECO:0007669"/>
    <property type="project" value="InterPro"/>
</dbReference>
<dbReference type="InterPro" id="IPR011706">
    <property type="entry name" value="Cu-oxidase_C"/>
</dbReference>
<dbReference type="CDD" id="cd13857">
    <property type="entry name" value="CuRO_1_Diphenol_Ox"/>
    <property type="match status" value="1"/>
</dbReference>
<dbReference type="Pfam" id="PF00394">
    <property type="entry name" value="Cu-oxidase"/>
    <property type="match status" value="1"/>
</dbReference>
<dbReference type="SUPFAM" id="SSF49503">
    <property type="entry name" value="Cupredoxins"/>
    <property type="match status" value="3"/>
</dbReference>
<evidence type="ECO:0000313" key="10">
    <source>
        <dbReference type="EMBL" id="KAK5538769.1"/>
    </source>
</evidence>
<dbReference type="Pfam" id="PF07732">
    <property type="entry name" value="Cu-oxidase_3"/>
    <property type="match status" value="1"/>
</dbReference>
<dbReference type="PANTHER" id="PTHR11709:SF414">
    <property type="entry name" value="ADR239WP"/>
    <property type="match status" value="1"/>
</dbReference>
<proteinExistence type="inferred from homology"/>
<dbReference type="InterPro" id="IPR033138">
    <property type="entry name" value="Cu_oxidase_CS"/>
</dbReference>
<organism evidence="10 11">
    <name type="scientific">Vermiconidia calcicola</name>
    <dbReference type="NCBI Taxonomy" id="1690605"/>
    <lineage>
        <taxon>Eukaryota</taxon>
        <taxon>Fungi</taxon>
        <taxon>Dikarya</taxon>
        <taxon>Ascomycota</taxon>
        <taxon>Pezizomycotina</taxon>
        <taxon>Dothideomycetes</taxon>
        <taxon>Dothideomycetidae</taxon>
        <taxon>Mycosphaerellales</taxon>
        <taxon>Extremaceae</taxon>
        <taxon>Vermiconidia</taxon>
    </lineage>
</organism>
<dbReference type="PANTHER" id="PTHR11709">
    <property type="entry name" value="MULTI-COPPER OXIDASE"/>
    <property type="match status" value="1"/>
</dbReference>
<dbReference type="InterPro" id="IPR011707">
    <property type="entry name" value="Cu-oxidase-like_N"/>
</dbReference>
<keyword evidence="6" id="KW-0472">Membrane</keyword>
<feature type="domain" description="Plastocyanin-like" evidence="7">
    <location>
        <begin position="263"/>
        <end position="406"/>
    </location>
</feature>
<dbReference type="EMBL" id="JAXLQG010000006">
    <property type="protein sequence ID" value="KAK5538769.1"/>
    <property type="molecule type" value="Genomic_DNA"/>
</dbReference>
<dbReference type="Pfam" id="PF07731">
    <property type="entry name" value="Cu-oxidase_2"/>
    <property type="match status" value="1"/>
</dbReference>
<dbReference type="FunFam" id="2.60.40.420:FF:000045">
    <property type="entry name" value="Laccase 2"/>
    <property type="match status" value="1"/>
</dbReference>
<evidence type="ECO:0000256" key="2">
    <source>
        <dbReference type="ARBA" id="ARBA00022723"/>
    </source>
</evidence>
<feature type="compositionally biased region" description="Low complexity" evidence="5">
    <location>
        <begin position="72"/>
        <end position="102"/>
    </location>
</feature>
<gene>
    <name evidence="10" type="ORF">LTR25_004313</name>
</gene>
<feature type="region of interest" description="Disordered" evidence="5">
    <location>
        <begin position="69"/>
        <end position="102"/>
    </location>
</feature>
<keyword evidence="6" id="KW-1133">Transmembrane helix</keyword>
<evidence type="ECO:0000256" key="5">
    <source>
        <dbReference type="SAM" id="MobiDB-lite"/>
    </source>
</evidence>
<evidence type="ECO:0000256" key="6">
    <source>
        <dbReference type="SAM" id="Phobius"/>
    </source>
</evidence>
<keyword evidence="2" id="KW-0479">Metal-binding</keyword>
<dbReference type="AlphaFoldDB" id="A0AAV9QCA5"/>
<feature type="region of interest" description="Disordered" evidence="5">
    <location>
        <begin position="1"/>
        <end position="38"/>
    </location>
</feature>
<feature type="domain" description="Plastocyanin-like" evidence="8">
    <location>
        <begin position="495"/>
        <end position="633"/>
    </location>
</feature>
<dbReference type="CDD" id="cd13910">
    <property type="entry name" value="CuRO_3_MCO_like_4"/>
    <property type="match status" value="1"/>
</dbReference>
<keyword evidence="4" id="KW-0186">Copper</keyword>
<dbReference type="InterPro" id="IPR008972">
    <property type="entry name" value="Cupredoxin"/>
</dbReference>
<keyword evidence="11" id="KW-1185">Reference proteome</keyword>
<evidence type="ECO:0000259" key="9">
    <source>
        <dbReference type="Pfam" id="PF07732"/>
    </source>
</evidence>
<evidence type="ECO:0000313" key="11">
    <source>
        <dbReference type="Proteomes" id="UP001345827"/>
    </source>
</evidence>
<dbReference type="PROSITE" id="PS00080">
    <property type="entry name" value="MULTICOPPER_OXIDASE2"/>
    <property type="match status" value="1"/>
</dbReference>
<feature type="domain" description="Plastocyanin-like" evidence="9">
    <location>
        <begin position="136"/>
        <end position="251"/>
    </location>
</feature>
<keyword evidence="3" id="KW-0560">Oxidoreductase</keyword>
<evidence type="ECO:0000259" key="8">
    <source>
        <dbReference type="Pfam" id="PF07731"/>
    </source>
</evidence>
<keyword evidence="6" id="KW-0812">Transmembrane</keyword>
<sequence length="652" mass="71415">MEKPKAGTIKQVAPANHPSQDGTHADDETRHRPSTSRTKTSVLTIAILIVVLALALGLGLGLGLRHHHKASSDASSSSSPSSNNSSSSNASSNAAPSSQASFSIPPWRSNVDDYTLNITGWDFNAPPATRTYNFTISETHIAPDGVSRTVLTINGRFPGPLIRANRGDRLLVNVTNNMTNATSFHWHGIFQNGTNWMDGTSGVTQCPIAPGKSFLYNFTVDNQFGTYWYHTHYSTANGDGPVGPLIIHAPEEVELQKHYDIDQVVLLQDWYHDYSEALIPGYLASDNENAEPVPDNGLIQGTNFFNCSSLDADSGYTCSDNSSRAVFTVEQGKRYRYRLINTGAFATFEFSVDNHPLSIIEADGTATELLPVHRLDIAVAQRYSVILTANQSSSSNYWMRAQMNTYCFADDNPVLDADVRALVTYTNSTDGPTKSVDWKDALDVTCIGLNASLLTPTFQSPAPPATTMYSIQSNFQIGDYALDRGYMNGTSWVMDPQDPTLNQAVAGLKAANTSFSTAGVASGFSSSQYVVNIPEYAVVDLLVTNYDDGGHPFHLHGHQFWVLASSPEQYFDWSTYHSLNATLPSVLKRDTIVIDAYGWVLIRFVADNPGLWAFHCHISWHMEAGLLMQFQSRSDIMTTWTLPDDVLGLCSA</sequence>